<keyword evidence="2" id="KW-1185">Reference proteome</keyword>
<dbReference type="EMBL" id="CAXKWB010012043">
    <property type="protein sequence ID" value="CAL4103134.1"/>
    <property type="molecule type" value="Genomic_DNA"/>
</dbReference>
<comment type="caution">
    <text evidence="1">The sequence shown here is derived from an EMBL/GenBank/DDBJ whole genome shotgun (WGS) entry which is preliminary data.</text>
</comment>
<dbReference type="Proteomes" id="UP001497623">
    <property type="component" value="Unassembled WGS sequence"/>
</dbReference>
<reference evidence="1 2" key="1">
    <citation type="submission" date="2024-05" db="EMBL/GenBank/DDBJ databases">
        <authorList>
            <person name="Wallberg A."/>
        </authorList>
    </citation>
    <scope>NUCLEOTIDE SEQUENCE [LARGE SCALE GENOMIC DNA]</scope>
</reference>
<protein>
    <submittedName>
        <fullName evidence="1">Uncharacterized protein</fullName>
    </submittedName>
</protein>
<evidence type="ECO:0000313" key="1">
    <source>
        <dbReference type="EMBL" id="CAL4103134.1"/>
    </source>
</evidence>
<name>A0AAV2QZW2_MEGNR</name>
<organism evidence="1 2">
    <name type="scientific">Meganyctiphanes norvegica</name>
    <name type="common">Northern krill</name>
    <name type="synonym">Thysanopoda norvegica</name>
    <dbReference type="NCBI Taxonomy" id="48144"/>
    <lineage>
        <taxon>Eukaryota</taxon>
        <taxon>Metazoa</taxon>
        <taxon>Ecdysozoa</taxon>
        <taxon>Arthropoda</taxon>
        <taxon>Crustacea</taxon>
        <taxon>Multicrustacea</taxon>
        <taxon>Malacostraca</taxon>
        <taxon>Eumalacostraca</taxon>
        <taxon>Eucarida</taxon>
        <taxon>Euphausiacea</taxon>
        <taxon>Euphausiidae</taxon>
        <taxon>Meganyctiphanes</taxon>
    </lineage>
</organism>
<accession>A0AAV2QZW2</accession>
<gene>
    <name evidence="1" type="ORF">MNOR_LOCUS17485</name>
</gene>
<proteinExistence type="predicted"/>
<dbReference type="AlphaFoldDB" id="A0AAV2QZW2"/>
<sequence>MISLFKETEEMGNIPMVHQWKYHQFLDHFVYQMILMKFIPQTTMNNISKYTLIKVEPTTTDLNSFSQTTCTAFHIANSKSTRTRLSFIEPPPSSTRDLNSRKTDILCFPLHQNVC</sequence>
<evidence type="ECO:0000313" key="2">
    <source>
        <dbReference type="Proteomes" id="UP001497623"/>
    </source>
</evidence>